<dbReference type="STRING" id="917.SAMN05216326_10282"/>
<accession>A0A1H8C527</accession>
<feature type="transmembrane region" description="Helical" evidence="1">
    <location>
        <begin position="808"/>
        <end position="830"/>
    </location>
</feature>
<dbReference type="EMBL" id="FOCP01000004">
    <property type="protein sequence ID" value="SEM90291.1"/>
    <property type="molecule type" value="Genomic_DNA"/>
</dbReference>
<name>A0A1H8C527_9PROT</name>
<sequence length="878" mass="100453">MRLQFFRILLLWLLLITGSSVTLYAYDVPYVLDRDQHFDRLLDRSRFNQLEHSAIYSIQQNLAVIYQQDLNWKRDVQLSNQPLTDGLLGPVTLFWLQRFTHDFKIEPIGDYADELIVRIESIAEFANLFPQETAILLSAEFADWNDRLPGYQRDLDYYIRRQGSHQALLDLVYRYRSLSEPFSIGVNPDYSASPMYYYQLTADDFVLLQSKEQIMAALLKLENKQYENYALLETAVSNVLAAYPDLFQRLSPLVKRYYRNRTPVITQDFIKFLDQAMIGDPFMASLNPVLAELLENEFAGTVYPRPELFDKAAQAKIFAGIGVCQEALLHNQYTLGIKISDEAFLALETDLLNNQMYHGMPEIRKHLKLINALRERSGTCNETEKRDVDAFISSLYEHVVRPAVALLYKKRPVFDASAILDWDGDGCGCVLDELSGTVYGLYPYWLASDTRQIVNFSVLSRVAYHGLSFDAGGAINHVNDDNNTFDLKQFLDKNSFIQTARRHNSKVDWVIYKDQSYWAKEWQSLDSNQKANIFATLADDIYQLLTQPLNDLYARLTFGAVHLATQGDGVTLDFRGFPNDAVSIDLFNSFYDTLTKRLQATGDNYFVNIMVSQSELGDGFYQYFNLLERISGIQANDAASSYQQVDIRDDLNAKILVLLEEPTTKAKKGLRLDIENSGLYGILRGLFLRNIIPVIEFDGRNWEQLEDDIVYFKDNFGGVGFWPLPLNEPVLKTEMSGRCEEIKGISSCLVRHFQHPDRNGQPDTALDRFVCENRSFFWVALIVLGVLSLILLISYLNSCRFHGKHKKIFIISLFVTIIPTLAIALLLLLFDPNLETIAEGNIPLITVILLGVLLSIIVYRRQQSAARKPSRPIRRVAA</sequence>
<reference evidence="2 3" key="1">
    <citation type="submission" date="2016-10" db="EMBL/GenBank/DDBJ databases">
        <authorList>
            <person name="de Groot N.N."/>
        </authorList>
    </citation>
    <scope>NUCLEOTIDE SEQUENCE [LARGE SCALE GENOMIC DNA]</scope>
    <source>
        <strain evidence="2 3">Nm22</strain>
    </source>
</reference>
<dbReference type="OrthoDB" id="8540209at2"/>
<protein>
    <submittedName>
        <fullName evidence="2">Uncharacterized protein</fullName>
    </submittedName>
</protein>
<organism evidence="2 3">
    <name type="scientific">Nitrosomonas marina</name>
    <dbReference type="NCBI Taxonomy" id="917"/>
    <lineage>
        <taxon>Bacteria</taxon>
        <taxon>Pseudomonadati</taxon>
        <taxon>Pseudomonadota</taxon>
        <taxon>Betaproteobacteria</taxon>
        <taxon>Nitrosomonadales</taxon>
        <taxon>Nitrosomonadaceae</taxon>
        <taxon>Nitrosomonas</taxon>
    </lineage>
</organism>
<dbReference type="Proteomes" id="UP000199459">
    <property type="component" value="Unassembled WGS sequence"/>
</dbReference>
<feature type="transmembrane region" description="Helical" evidence="1">
    <location>
        <begin position="842"/>
        <end position="859"/>
    </location>
</feature>
<keyword evidence="1" id="KW-0812">Transmembrane</keyword>
<dbReference type="AlphaFoldDB" id="A0A1H8C527"/>
<proteinExistence type="predicted"/>
<evidence type="ECO:0000313" key="3">
    <source>
        <dbReference type="Proteomes" id="UP000199459"/>
    </source>
</evidence>
<dbReference type="RefSeq" id="WP_090628234.1">
    <property type="nucleotide sequence ID" value="NZ_FOCP01000004.1"/>
</dbReference>
<evidence type="ECO:0000256" key="1">
    <source>
        <dbReference type="SAM" id="Phobius"/>
    </source>
</evidence>
<keyword evidence="1" id="KW-0472">Membrane</keyword>
<gene>
    <name evidence="2" type="ORF">SAMN05216325_10417</name>
</gene>
<keyword evidence="1" id="KW-1133">Transmembrane helix</keyword>
<feature type="transmembrane region" description="Helical" evidence="1">
    <location>
        <begin position="776"/>
        <end position="796"/>
    </location>
</feature>
<evidence type="ECO:0000313" key="2">
    <source>
        <dbReference type="EMBL" id="SEM90291.1"/>
    </source>
</evidence>